<accession>A0A2A2D3B8</accession>
<evidence type="ECO:0000313" key="2">
    <source>
        <dbReference type="Proteomes" id="UP000218944"/>
    </source>
</evidence>
<dbReference type="AlphaFoldDB" id="A0A2A2D3B8"/>
<gene>
    <name evidence="1" type="ORF">CK936_27020</name>
</gene>
<evidence type="ECO:0000313" key="1">
    <source>
        <dbReference type="EMBL" id="PAU45899.1"/>
    </source>
</evidence>
<dbReference type="RefSeq" id="WP_095583572.1">
    <property type="nucleotide sequence ID" value="NZ_JAJQQQ010000005.1"/>
</dbReference>
<sequence>MTYRNGAFVVDTREGRVAQVIGSAGGRVQLRKPGGGLEWEVPFAALRLATREEREAAGLLPPGSRPAYGCTECAELDAARRAAAGGDDAVKAGDALVAQRRHWRSAHMVTGGVGR</sequence>
<comment type="caution">
    <text evidence="1">The sequence shown here is derived from an EMBL/GenBank/DDBJ whole genome shotgun (WGS) entry which is preliminary data.</text>
</comment>
<reference evidence="1 2" key="1">
    <citation type="submission" date="2017-08" db="EMBL/GenBank/DDBJ databases">
        <title>Genome sequence of Streptomyces albireticuli NRRL B-1670.</title>
        <authorList>
            <person name="Graham D.E."/>
            <person name="Mahan K.M."/>
            <person name="Klingeman D.M."/>
            <person name="Hettich R.L."/>
            <person name="Parry R.J."/>
            <person name="Spain J.C."/>
        </authorList>
    </citation>
    <scope>NUCLEOTIDE SEQUENCE [LARGE SCALE GENOMIC DNA]</scope>
    <source>
        <strain evidence="1 2">NRRL B-1670</strain>
    </source>
</reference>
<dbReference type="Proteomes" id="UP000218944">
    <property type="component" value="Unassembled WGS sequence"/>
</dbReference>
<protein>
    <submittedName>
        <fullName evidence="1">Uncharacterized protein</fullName>
    </submittedName>
</protein>
<proteinExistence type="predicted"/>
<keyword evidence="2" id="KW-1185">Reference proteome</keyword>
<dbReference type="EMBL" id="NSJV01000521">
    <property type="protein sequence ID" value="PAU45899.1"/>
    <property type="molecule type" value="Genomic_DNA"/>
</dbReference>
<name>A0A2A2D3B8_9ACTN</name>
<organism evidence="1 2">
    <name type="scientific">Streptomyces albireticuli</name>
    <dbReference type="NCBI Taxonomy" id="1940"/>
    <lineage>
        <taxon>Bacteria</taxon>
        <taxon>Bacillati</taxon>
        <taxon>Actinomycetota</taxon>
        <taxon>Actinomycetes</taxon>
        <taxon>Kitasatosporales</taxon>
        <taxon>Streptomycetaceae</taxon>
        <taxon>Streptomyces</taxon>
    </lineage>
</organism>